<evidence type="ECO:0000256" key="2">
    <source>
        <dbReference type="HAMAP-Rule" id="MF_00055"/>
    </source>
</evidence>
<comment type="caution">
    <text evidence="3">The sequence shown here is derived from an EMBL/GenBank/DDBJ whole genome shotgun (WGS) entry which is preliminary data.</text>
</comment>
<accession>A0A178K8R5</accession>
<name>A0A178K8R5_9GAMM</name>
<comment type="similarity">
    <text evidence="1 2">Belongs to the MEMO1 family.</text>
</comment>
<organism evidence="3 4">
    <name type="scientific">Photobacterium jeanii</name>
    <dbReference type="NCBI Taxonomy" id="858640"/>
    <lineage>
        <taxon>Bacteria</taxon>
        <taxon>Pseudomonadati</taxon>
        <taxon>Pseudomonadota</taxon>
        <taxon>Gammaproteobacteria</taxon>
        <taxon>Vibrionales</taxon>
        <taxon>Vibrionaceae</taxon>
        <taxon>Photobacterium</taxon>
    </lineage>
</organism>
<reference evidence="3 4" key="1">
    <citation type="submission" date="2016-03" db="EMBL/GenBank/DDBJ databases">
        <title>Photobacterium proteolyticum sp. nov. a protease producing bacterium isolated from ocean sediments of Laizhou Bay.</title>
        <authorList>
            <person name="Li Y."/>
        </authorList>
    </citation>
    <scope>NUCLEOTIDE SEQUENCE [LARGE SCALE GENOMIC DNA]</scope>
    <source>
        <strain evidence="3 4">R-40508</strain>
    </source>
</reference>
<dbReference type="RefSeq" id="WP_068332259.1">
    <property type="nucleotide sequence ID" value="NZ_LVHF01000028.1"/>
</dbReference>
<proteinExistence type="inferred from homology"/>
<gene>
    <name evidence="3" type="ORF">A3K86_14215</name>
</gene>
<dbReference type="NCBIfam" id="TIGR04336">
    <property type="entry name" value="AmmeMemoSam_B"/>
    <property type="match status" value="1"/>
</dbReference>
<dbReference type="InterPro" id="IPR002737">
    <property type="entry name" value="MEMO1_fam"/>
</dbReference>
<keyword evidence="3" id="KW-0560">Oxidoreductase</keyword>
<dbReference type="PANTHER" id="PTHR11060:SF0">
    <property type="entry name" value="PROTEIN MEMO1"/>
    <property type="match status" value="1"/>
</dbReference>
<keyword evidence="4" id="KW-1185">Reference proteome</keyword>
<dbReference type="Pfam" id="PF01875">
    <property type="entry name" value="Memo"/>
    <property type="match status" value="1"/>
</dbReference>
<keyword evidence="3" id="KW-0223">Dioxygenase</keyword>
<dbReference type="OrthoDB" id="9782820at2"/>
<dbReference type="STRING" id="858640.A3K86_14215"/>
<dbReference type="PANTHER" id="PTHR11060">
    <property type="entry name" value="PROTEIN MEMO1"/>
    <property type="match status" value="1"/>
</dbReference>
<dbReference type="EMBL" id="LVHF01000028">
    <property type="protein sequence ID" value="OAN13721.1"/>
    <property type="molecule type" value="Genomic_DNA"/>
</dbReference>
<dbReference type="HAMAP" id="MF_00055">
    <property type="entry name" value="MEMO1"/>
    <property type="match status" value="1"/>
</dbReference>
<dbReference type="CDD" id="cd07361">
    <property type="entry name" value="MEMO_like"/>
    <property type="match status" value="1"/>
</dbReference>
<dbReference type="Proteomes" id="UP000078503">
    <property type="component" value="Unassembled WGS sequence"/>
</dbReference>
<sequence>MNIRYPAVAGRFYTHSPAQLQAQLDGWLNATDHDNESTANNTVEPSTIRALIVPHAGYMFSGQTAAKAYRQLLPLANKIKRIILIGPSHRYYFRGCALPPADVFATPLGNVTLSTQTIATLSELEDVELSEQAHALEHSLEVQLPFIQTIFNNFSLLPILTSNVSPAVLAKLIDSLWRSDDTLLIISSDLSHFHPYSQAQRIDRQTCQLIEQFEPSITPEQACGSTGINTLLLLAKRRGYQLKRVELINSGDTAGDKEKVVGYVSYLITDT</sequence>
<dbReference type="Gene3D" id="3.40.830.10">
    <property type="entry name" value="LigB-like"/>
    <property type="match status" value="1"/>
</dbReference>
<evidence type="ECO:0000256" key="1">
    <source>
        <dbReference type="ARBA" id="ARBA00006315"/>
    </source>
</evidence>
<evidence type="ECO:0000313" key="4">
    <source>
        <dbReference type="Proteomes" id="UP000078503"/>
    </source>
</evidence>
<protein>
    <recommendedName>
        <fullName evidence="2">MEMO1 family protein A3K86_14215</fullName>
    </recommendedName>
</protein>
<dbReference type="AlphaFoldDB" id="A0A178K8R5"/>
<evidence type="ECO:0000313" key="3">
    <source>
        <dbReference type="EMBL" id="OAN13721.1"/>
    </source>
</evidence>
<dbReference type="GO" id="GO:0051213">
    <property type="term" value="F:dioxygenase activity"/>
    <property type="evidence" value="ECO:0007669"/>
    <property type="project" value="UniProtKB-KW"/>
</dbReference>